<dbReference type="VEuPathDB" id="HostDB:ENSMUSG00000082211"/>
<dbReference type="Proteomes" id="UP000000589">
    <property type="component" value="Chromosome 8"/>
</dbReference>
<dbReference type="SUPFAM" id="SSF57392">
    <property type="entry name" value="Defensin-like"/>
    <property type="match status" value="1"/>
</dbReference>
<evidence type="ECO:0000259" key="8">
    <source>
        <dbReference type="PROSITE" id="PS00269"/>
    </source>
</evidence>
<evidence type="ECO:0000256" key="1">
    <source>
        <dbReference type="ARBA" id="ARBA00004613"/>
    </source>
</evidence>
<evidence type="ECO:0000256" key="4">
    <source>
        <dbReference type="ARBA" id="ARBA00022529"/>
    </source>
</evidence>
<name>K7N7D8_MOUSE</name>
<dbReference type="Pfam" id="PF00323">
    <property type="entry name" value="Defensin_1"/>
    <property type="match status" value="1"/>
</dbReference>
<proteinExistence type="inferred from homology"/>
<protein>
    <submittedName>
        <fullName evidence="9">Defensin, alpha, 27</fullName>
    </submittedName>
</protein>
<dbReference type="InterPro" id="IPR006080">
    <property type="entry name" value="Beta/alpha-defensin_C"/>
</dbReference>
<keyword evidence="3" id="KW-0964">Secreted</keyword>
<reference evidence="9" key="4">
    <citation type="submission" date="2025-09" db="UniProtKB">
        <authorList>
            <consortium name="Ensembl"/>
        </authorList>
    </citation>
    <scope>IDENTIFICATION</scope>
    <source>
        <strain evidence="9">C57BL/6J</strain>
    </source>
</reference>
<keyword evidence="11" id="KW-1185">Reference proteome</keyword>
<evidence type="ECO:0000313" key="9">
    <source>
        <dbReference type="Ensembl" id="ENSMUSP00000131618.2"/>
    </source>
</evidence>
<comment type="subcellular location">
    <subcellularLocation>
        <location evidence="1">Secreted</location>
    </subcellularLocation>
</comment>
<dbReference type="Bgee" id="ENSMUSG00000082211">
    <property type="expression patterns" value="Expressed in ileum and 4 other cell types or tissues"/>
</dbReference>
<dbReference type="MGI" id="MGI:3642780">
    <property type="gene designation" value="Defa27"/>
</dbReference>
<evidence type="ECO:0000256" key="5">
    <source>
        <dbReference type="ARBA" id="ARBA00022940"/>
    </source>
</evidence>
<comment type="similarity">
    <text evidence="2">Belongs to the alpha-defensin family.</text>
</comment>
<dbReference type="GeneTree" id="ENSGT01110000271809"/>
<dbReference type="GO" id="GO:0042742">
    <property type="term" value="P:defense response to bacterium"/>
    <property type="evidence" value="ECO:0007669"/>
    <property type="project" value="UniProtKB-KW"/>
</dbReference>
<gene>
    <name evidence="9 10" type="primary">Defa27</name>
    <name evidence="10" type="synonym">Defa25</name>
</gene>
<evidence type="ECO:0000256" key="3">
    <source>
        <dbReference type="ARBA" id="ARBA00022525"/>
    </source>
</evidence>
<feature type="domain" description="Mammalian defensins" evidence="8">
    <location>
        <begin position="37"/>
        <end position="65"/>
    </location>
</feature>
<dbReference type="SMR" id="K7N7D8"/>
<reference evidence="9" key="3">
    <citation type="submission" date="2025-08" db="UniProtKB">
        <authorList>
            <consortium name="Ensembl"/>
        </authorList>
    </citation>
    <scope>IDENTIFICATION</scope>
    <source>
        <strain evidence="9">C57BL/6J</strain>
    </source>
</reference>
<dbReference type="Ensembl" id="ENSMUST00000168340.2">
    <property type="protein sequence ID" value="ENSMUSP00000131618.2"/>
    <property type="gene ID" value="ENSMUSG00000082211.5"/>
</dbReference>
<dbReference type="SMART" id="SM00048">
    <property type="entry name" value="DEFSN"/>
    <property type="match status" value="1"/>
</dbReference>
<evidence type="ECO:0000256" key="6">
    <source>
        <dbReference type="ARBA" id="ARBA00023022"/>
    </source>
</evidence>
<keyword evidence="5" id="KW-0211">Defensin</keyword>
<keyword evidence="7" id="KW-1015">Disulfide bond</keyword>
<evidence type="ECO:0000256" key="2">
    <source>
        <dbReference type="ARBA" id="ARBA00006519"/>
    </source>
</evidence>
<dbReference type="PeptideAtlas" id="K7N7D8"/>
<keyword evidence="6" id="KW-0044">Antibiotic</keyword>
<sequence>MKRVKLMSSQGKKTKLFLSPLETQKALLFKRNEDLICYCRTRGCKRRERLNGTCRKGHLMYTLCCR</sequence>
<accession>K7N7D8</accession>
<evidence type="ECO:0000256" key="7">
    <source>
        <dbReference type="ARBA" id="ARBA00023157"/>
    </source>
</evidence>
<evidence type="ECO:0000313" key="10">
    <source>
        <dbReference type="MGI" id="MGI:3642780"/>
    </source>
</evidence>
<dbReference type="ExpressionAtlas" id="K7N7D8">
    <property type="expression patterns" value="baseline and differential"/>
</dbReference>
<reference evidence="9 11" key="2">
    <citation type="journal article" date="2011" name="PLoS Biol.">
        <title>Modernizing reference genome assemblies.</title>
        <authorList>
            <person name="Church D.M."/>
            <person name="Schneider V.A."/>
            <person name="Graves T."/>
            <person name="Auger K."/>
            <person name="Cunningham F."/>
            <person name="Bouk N."/>
            <person name="Chen H.C."/>
            <person name="Agarwala R."/>
            <person name="McLaren W.M."/>
            <person name="Ritchie G.R."/>
            <person name="Albracht D."/>
            <person name="Kremitzki M."/>
            <person name="Rock S."/>
            <person name="Kotkiewicz H."/>
            <person name="Kremitzki C."/>
            <person name="Wollam A."/>
            <person name="Trani L."/>
            <person name="Fulton L."/>
            <person name="Fulton R."/>
            <person name="Matthews L."/>
            <person name="Whitehead S."/>
            <person name="Chow W."/>
            <person name="Torrance J."/>
            <person name="Dunn M."/>
            <person name="Harden G."/>
            <person name="Threadgold G."/>
            <person name="Wood J."/>
            <person name="Collins J."/>
            <person name="Heath P."/>
            <person name="Griffiths G."/>
            <person name="Pelan S."/>
            <person name="Grafham D."/>
            <person name="Eichler E.E."/>
            <person name="Weinstock G."/>
            <person name="Mardis E.R."/>
            <person name="Wilson R.K."/>
            <person name="Howe K."/>
            <person name="Flicek P."/>
            <person name="Hubbard T."/>
        </authorList>
    </citation>
    <scope>NUCLEOTIDE SEQUENCE [LARGE SCALE GENOMIC DNA]</scope>
    <source>
        <strain evidence="9 11">C57BL/6J</strain>
    </source>
</reference>
<dbReference type="GO" id="GO:0005576">
    <property type="term" value="C:extracellular region"/>
    <property type="evidence" value="ECO:0007669"/>
    <property type="project" value="UniProtKB-SubCell"/>
</dbReference>
<dbReference type="AlphaFoldDB" id="K7N7D8"/>
<evidence type="ECO:0000313" key="11">
    <source>
        <dbReference type="Proteomes" id="UP000000589"/>
    </source>
</evidence>
<reference evidence="9 11" key="1">
    <citation type="journal article" date="2009" name="PLoS Biol.">
        <title>Lineage-specific biology revealed by a finished genome assembly of the mouse.</title>
        <authorList>
            <consortium name="Mouse Genome Sequencing Consortium"/>
            <person name="Church D.M."/>
            <person name="Goodstadt L."/>
            <person name="Hillier L.W."/>
            <person name="Zody M.C."/>
            <person name="Goldstein S."/>
            <person name="She X."/>
            <person name="Bult C.J."/>
            <person name="Agarwala R."/>
            <person name="Cherry J.L."/>
            <person name="DiCuccio M."/>
            <person name="Hlavina W."/>
            <person name="Kapustin Y."/>
            <person name="Meric P."/>
            <person name="Maglott D."/>
            <person name="Birtle Z."/>
            <person name="Marques A.C."/>
            <person name="Graves T."/>
            <person name="Zhou S."/>
            <person name="Teague B."/>
            <person name="Potamousis K."/>
            <person name="Churas C."/>
            <person name="Place M."/>
            <person name="Herschleb J."/>
            <person name="Runnheim R."/>
            <person name="Forrest D."/>
            <person name="Amos-Landgraf J."/>
            <person name="Schwartz D.C."/>
            <person name="Cheng Z."/>
            <person name="Lindblad-Toh K."/>
            <person name="Eichler E.E."/>
            <person name="Ponting C.P."/>
        </authorList>
    </citation>
    <scope>NUCLEOTIDE SEQUENCE [LARGE SCALE GENOMIC DNA]</scope>
    <source>
        <strain evidence="9 11">C57BL/6J</strain>
    </source>
</reference>
<dbReference type="InterPro" id="IPR006081">
    <property type="entry name" value="Alpha-defensin_C"/>
</dbReference>
<organism evidence="9 11">
    <name type="scientific">Mus musculus</name>
    <name type="common">Mouse</name>
    <dbReference type="NCBI Taxonomy" id="10090"/>
    <lineage>
        <taxon>Eukaryota</taxon>
        <taxon>Metazoa</taxon>
        <taxon>Chordata</taxon>
        <taxon>Craniata</taxon>
        <taxon>Vertebrata</taxon>
        <taxon>Euteleostomi</taxon>
        <taxon>Mammalia</taxon>
        <taxon>Eutheria</taxon>
        <taxon>Euarchontoglires</taxon>
        <taxon>Glires</taxon>
        <taxon>Rodentia</taxon>
        <taxon>Myomorpha</taxon>
        <taxon>Muroidea</taxon>
        <taxon>Muridae</taxon>
        <taxon>Murinae</taxon>
        <taxon>Mus</taxon>
        <taxon>Mus</taxon>
    </lineage>
</organism>
<dbReference type="PROSITE" id="PS00269">
    <property type="entry name" value="DEFENSIN"/>
    <property type="match status" value="1"/>
</dbReference>
<dbReference type="AGR" id="MGI:3642780"/>
<dbReference type="HOGENOM" id="CLU_2830560_0_0_1"/>
<keyword evidence="4" id="KW-0929">Antimicrobial</keyword>